<name>A0A644V1J4_9ZZZZ</name>
<evidence type="ECO:0000313" key="3">
    <source>
        <dbReference type="EMBL" id="MPL85198.1"/>
    </source>
</evidence>
<proteinExistence type="predicted"/>
<evidence type="ECO:0000256" key="1">
    <source>
        <dbReference type="ARBA" id="ARBA00022801"/>
    </source>
</evidence>
<dbReference type="GO" id="GO:0004252">
    <property type="term" value="F:serine-type endopeptidase activity"/>
    <property type="evidence" value="ECO:0007669"/>
    <property type="project" value="InterPro"/>
</dbReference>
<dbReference type="InterPro" id="IPR022742">
    <property type="entry name" value="Hydrolase_4"/>
</dbReference>
<reference evidence="3" key="1">
    <citation type="submission" date="2019-08" db="EMBL/GenBank/DDBJ databases">
        <authorList>
            <person name="Kucharzyk K."/>
            <person name="Murdoch R.W."/>
            <person name="Higgins S."/>
            <person name="Loffler F."/>
        </authorList>
    </citation>
    <scope>NUCLEOTIDE SEQUENCE</scope>
</reference>
<feature type="domain" description="Serine aminopeptidase S33" evidence="2">
    <location>
        <begin position="134"/>
        <end position="271"/>
    </location>
</feature>
<dbReference type="Pfam" id="PF12146">
    <property type="entry name" value="Hydrolase_4"/>
    <property type="match status" value="1"/>
</dbReference>
<dbReference type="EC" id="3.1.1.1" evidence="3"/>
<gene>
    <name evidence="3" type="primary">estD_2</name>
    <name evidence="3" type="ORF">SDC9_31166</name>
</gene>
<comment type="caution">
    <text evidence="3">The sequence shown here is derived from an EMBL/GenBank/DDBJ whole genome shotgun (WGS) entry which is preliminary data.</text>
</comment>
<dbReference type="GO" id="GO:0006508">
    <property type="term" value="P:proteolysis"/>
    <property type="evidence" value="ECO:0007669"/>
    <property type="project" value="InterPro"/>
</dbReference>
<dbReference type="InterPro" id="IPR053145">
    <property type="entry name" value="AB_hydrolase_Est10"/>
</dbReference>
<dbReference type="InterPro" id="IPR029058">
    <property type="entry name" value="AB_hydrolase_fold"/>
</dbReference>
<dbReference type="GO" id="GO:0106435">
    <property type="term" value="F:carboxylesterase activity"/>
    <property type="evidence" value="ECO:0007669"/>
    <property type="project" value="UniProtKB-EC"/>
</dbReference>
<dbReference type="InterPro" id="IPR002471">
    <property type="entry name" value="Pept_S9_AS"/>
</dbReference>
<dbReference type="PANTHER" id="PTHR43265">
    <property type="entry name" value="ESTERASE ESTD"/>
    <property type="match status" value="1"/>
</dbReference>
<sequence length="395" mass="43885">MDSPDQQAFGIPVSSLLYRNSMLKIEIVNAQIEYTGVYTGDRIMGTFKQAGLSFPLNLSRRPFERVKRPQEPRDPLPYNTEEVTFTNSADSITFGGTLSTPGLDPIKYVFVLISGSGQQNRDSEIFGHKPFLVLSDYLARNGIATLRFDDRGIGKSGGNPALSTTKDYAKDVISALRYLKGRKEFSNSKFGLIGHSEGGLIAPLVASSTDLADLMILLAAPAQRGKDVILKQQRMIASAAGVTKEELDKYEMTSSKLFELVEENKENPELYNLVYQFMQRESQGEEKPAIEAQARSLVNPWMLEFLFYNPVPALKNCTIPALAINGEMDLQVDPENLEIIKNSYGDKNKISILREPGLNHLLQPSDSGSPAEYAKIDITISEDILKTIVNWIIHN</sequence>
<organism evidence="3">
    <name type="scientific">bioreactor metagenome</name>
    <dbReference type="NCBI Taxonomy" id="1076179"/>
    <lineage>
        <taxon>unclassified sequences</taxon>
        <taxon>metagenomes</taxon>
        <taxon>ecological metagenomes</taxon>
    </lineage>
</organism>
<accession>A0A644V1J4</accession>
<dbReference type="SUPFAM" id="SSF53474">
    <property type="entry name" value="alpha/beta-Hydrolases"/>
    <property type="match status" value="1"/>
</dbReference>
<dbReference type="Gene3D" id="3.40.50.1820">
    <property type="entry name" value="alpha/beta hydrolase"/>
    <property type="match status" value="1"/>
</dbReference>
<keyword evidence="1 3" id="KW-0378">Hydrolase</keyword>
<dbReference type="PANTHER" id="PTHR43265:SF1">
    <property type="entry name" value="ESTERASE ESTD"/>
    <property type="match status" value="1"/>
</dbReference>
<dbReference type="EMBL" id="VSSQ01000202">
    <property type="protein sequence ID" value="MPL85198.1"/>
    <property type="molecule type" value="Genomic_DNA"/>
</dbReference>
<dbReference type="PROSITE" id="PS00708">
    <property type="entry name" value="PRO_ENDOPEP_SER"/>
    <property type="match status" value="1"/>
</dbReference>
<protein>
    <submittedName>
        <fullName evidence="3">Esterase EstD</fullName>
        <ecNumber evidence="3">3.1.1.1</ecNumber>
    </submittedName>
</protein>
<dbReference type="AlphaFoldDB" id="A0A644V1J4"/>
<evidence type="ECO:0000259" key="2">
    <source>
        <dbReference type="Pfam" id="PF12146"/>
    </source>
</evidence>